<protein>
    <submittedName>
        <fullName evidence="1">Uncharacterized protein</fullName>
    </submittedName>
</protein>
<dbReference type="OrthoDB" id="6490897at2"/>
<evidence type="ECO:0000313" key="1">
    <source>
        <dbReference type="EMBL" id="CNG18164.1"/>
    </source>
</evidence>
<keyword evidence="6" id="KW-1185">Reference proteome</keyword>
<dbReference type="Proteomes" id="UP000196440">
    <property type="component" value="Unassembled WGS sequence"/>
</dbReference>
<dbReference type="Proteomes" id="UP000424966">
    <property type="component" value="Chromosome"/>
</dbReference>
<dbReference type="EMBL" id="CPZJ01000014">
    <property type="protein sequence ID" value="CNG18164.1"/>
    <property type="molecule type" value="Genomic_DNA"/>
</dbReference>
<sequence length="717" mass="81126">MLTTAIQHSIKIETKEHLGVKVYTYTCYGDSEDKNIFYVIPETPIFSGQENKPDFLFYKYRKEEQQGGYAQFTVKLPVPTESEADKIKAQLYNGISPQLLAKSKLIVQYIKAEKVFNSDPTNKANQDAKIKAFQNAGLTEEQAKKYILAYNPDAGDDQFLGQLMPDGARKIELRQPRYTSAQASLIINEDKVFYCQVPTPLSPSGLGNNDTVFSMSLTGLGATLFENVLKGTPSNASVGIRYNFTLDASLPAVKVIVTYNSTKMKEVAQTITRHTWSADEKEITREFSEKGAAKVTVITSLSAKEMGMKDDQYSAWIKTFEDWGQAQLQQILSTQTGLDMSMDLLNDAGSFDKFKESLKNTQDFTRVYEENRVVPFSIAPQTQLPSILSIVGAEKVDDYFKEYDLDDPFFQFIQPEFYVSQDLDKYDIENIIVIAKYDDNHVSTLRFDRKNTAPQKTEKWYIDKKLGRTYSYSYTVNFSGLHSKPYHSGKIDVIDSLVQYINMAQCGIVYAQIDSLLDAQAWETFSQVLLKAQYSDPAHGVELKSDTQVLNVSTQPKPFIYPVGMKPENPIYFTTNYYTRDGGNFTYIEPGIEPSPQLPGYGGTRANQIQIMNALPRKTTYSIFFIAPKKDVLIIIFDMMVNYKTYKFKQTQSINLEEKDLVDASTRRDLTFEFLPDGTDDIPEITYSGTIIYNDERDPKPIEGKVTGSSVAVVVKC</sequence>
<dbReference type="eggNOG" id="ENOG502Z9H1">
    <property type="taxonomic scope" value="Bacteria"/>
</dbReference>
<gene>
    <name evidence="2" type="ORF">CBW57_04575</name>
    <name evidence="1" type="ORF">ERS008530_03141</name>
    <name evidence="3" type="ORF">FOC37_02490</name>
</gene>
<proteinExistence type="predicted"/>
<evidence type="ECO:0000313" key="6">
    <source>
        <dbReference type="Proteomes" id="UP000424966"/>
    </source>
</evidence>
<reference evidence="3 6" key="3">
    <citation type="submission" date="2019-11" db="EMBL/GenBank/DDBJ databases">
        <title>FDA dAtabase for Regulatory Grade micrObial Sequences (FDA-ARGOS): Supporting development and validation of Infectious Disease Dx tests.</title>
        <authorList>
            <person name="Patel R."/>
            <person name="Rucinski S."/>
            <person name="Tallon L."/>
            <person name="Sadzewicz L."/>
            <person name="Vavikolanu K."/>
            <person name="Mehta A."/>
            <person name="Aluvathingal J."/>
            <person name="Nadendla S."/>
            <person name="Nandy P."/>
            <person name="Geyer C."/>
            <person name="Yan Y."/>
            <person name="Sichtig H."/>
        </authorList>
    </citation>
    <scope>NUCLEOTIDE SEQUENCE [LARGE SCALE GENOMIC DNA]</scope>
    <source>
        <strain evidence="3 6">FDAARGOS_729</strain>
    </source>
</reference>
<accession>A0A0T9MK12</accession>
<dbReference type="STRING" id="631.CH53_1760"/>
<reference evidence="2 5" key="2">
    <citation type="submission" date="2017-05" db="EMBL/GenBank/DDBJ databases">
        <title>Whole genome sequencing of Yersinia kristensenii.</title>
        <authorList>
            <person name="Campioni F."/>
        </authorList>
    </citation>
    <scope>NUCLEOTIDE SEQUENCE [LARGE SCALE GENOMIC DNA]</scope>
    <source>
        <strain evidence="2 5">CFSAN060536</strain>
    </source>
</reference>
<evidence type="ECO:0000313" key="5">
    <source>
        <dbReference type="Proteomes" id="UP000196440"/>
    </source>
</evidence>
<evidence type="ECO:0000313" key="2">
    <source>
        <dbReference type="EMBL" id="OVZ88615.1"/>
    </source>
</evidence>
<dbReference type="RefSeq" id="WP_005186712.1">
    <property type="nucleotide sequence ID" value="NZ_CABHXJ010000010.1"/>
</dbReference>
<dbReference type="AlphaFoldDB" id="A0A0T9MK12"/>
<organism evidence="1 4">
    <name type="scientific">Yersinia intermedia</name>
    <dbReference type="NCBI Taxonomy" id="631"/>
    <lineage>
        <taxon>Bacteria</taxon>
        <taxon>Pseudomonadati</taxon>
        <taxon>Pseudomonadota</taxon>
        <taxon>Gammaproteobacteria</taxon>
        <taxon>Enterobacterales</taxon>
        <taxon>Yersiniaceae</taxon>
        <taxon>Yersinia</taxon>
    </lineage>
</organism>
<evidence type="ECO:0000313" key="4">
    <source>
        <dbReference type="Proteomes" id="UP000038750"/>
    </source>
</evidence>
<dbReference type="KEGG" id="yin:CH53_1760"/>
<dbReference type="GeneID" id="58049624"/>
<evidence type="ECO:0000313" key="3">
    <source>
        <dbReference type="EMBL" id="QGR69328.1"/>
    </source>
</evidence>
<name>A0A0T9MK12_YERIN</name>
<dbReference type="Proteomes" id="UP000038750">
    <property type="component" value="Unassembled WGS sequence"/>
</dbReference>
<dbReference type="EMBL" id="NHOI01000006">
    <property type="protein sequence ID" value="OVZ88615.1"/>
    <property type="molecule type" value="Genomic_DNA"/>
</dbReference>
<dbReference type="EMBL" id="CP046294">
    <property type="protein sequence ID" value="QGR69328.1"/>
    <property type="molecule type" value="Genomic_DNA"/>
</dbReference>
<reference evidence="1 4" key="1">
    <citation type="submission" date="2015-03" db="EMBL/GenBank/DDBJ databases">
        <authorList>
            <person name="Murphy D."/>
        </authorList>
    </citation>
    <scope>NUCLEOTIDE SEQUENCE [LARGE SCALE GENOMIC DNA]</scope>
    <source>
        <strain evidence="1 4">BR165/97</strain>
    </source>
</reference>